<dbReference type="HOGENOM" id="CLU_041001_0_0_5"/>
<sequence length="446" mass="50100">MARRAPCRILQPAFDECGYRADRRCGDTRSIPLTLKATTSLSDARAFLGDAPVMSKRRVAEAESARETGQLRVAIVHYWLVSMRGGEKVVEELCRMFPQADIFTLVCNRDRISDFLKTRNIRTSFLQKIPGAQRHYTKMLPLMPFALEQFDLQDYDLVLSSESGPAKGIITRADALHVCYCHSPMRYIWDQFHVYRHGLPWIGRALMSITAPMLRAWDVTTASRVDTFIANSDYVASRIRRFYDRESVVIHPPVATDDFAVGKGKGEFYLYAGQLTTYKRPDIAVRACTEAGRKLVVIGEGEQLPYLKSIAGPTVQFLGHQPFNVLRDHLSRCRALLFPGTEDFGILPVEAMASGRPVLAFDAGGARETVSSPQVGFRFAEQTTEALLETMAAFEEVEDDVDPHAIRAHALKFSSAVFRDRLANLIEQELSSRGDRSAEVFRKRPG</sequence>
<name>Q2K4U1_RHIEC</name>
<feature type="domain" description="Glycosyltransferase subfamily 4-like N-terminal" evidence="2">
    <location>
        <begin position="84"/>
        <end position="257"/>
    </location>
</feature>
<dbReference type="KEGG" id="ret:RHE_CH03382"/>
<evidence type="ECO:0000259" key="2">
    <source>
        <dbReference type="Pfam" id="PF13439"/>
    </source>
</evidence>
<dbReference type="Proteomes" id="UP000001936">
    <property type="component" value="Chromosome"/>
</dbReference>
<dbReference type="PANTHER" id="PTHR45947:SF3">
    <property type="entry name" value="SULFOQUINOVOSYL TRANSFERASE SQD2"/>
    <property type="match status" value="1"/>
</dbReference>
<dbReference type="SUPFAM" id="SSF53756">
    <property type="entry name" value="UDP-Glycosyltransferase/glycogen phosphorylase"/>
    <property type="match status" value="1"/>
</dbReference>
<organism evidence="3 4">
    <name type="scientific">Rhizobium etli (strain ATCC 51251 / DSM 11541 / JCM 21823 / NBRC 15573 / CFN 42)</name>
    <dbReference type="NCBI Taxonomy" id="347834"/>
    <lineage>
        <taxon>Bacteria</taxon>
        <taxon>Pseudomonadati</taxon>
        <taxon>Pseudomonadota</taxon>
        <taxon>Alphaproteobacteria</taxon>
        <taxon>Hyphomicrobiales</taxon>
        <taxon>Rhizobiaceae</taxon>
        <taxon>Rhizobium/Agrobacterium group</taxon>
        <taxon>Rhizobium</taxon>
    </lineage>
</organism>
<dbReference type="GO" id="GO:0016757">
    <property type="term" value="F:glycosyltransferase activity"/>
    <property type="evidence" value="ECO:0007669"/>
    <property type="project" value="InterPro"/>
</dbReference>
<dbReference type="CAZy" id="GT4">
    <property type="family name" value="Glycosyltransferase Family 4"/>
</dbReference>
<evidence type="ECO:0000313" key="3">
    <source>
        <dbReference type="EMBL" id="ABC92145.1"/>
    </source>
</evidence>
<feature type="domain" description="Glycosyl transferase family 1" evidence="1">
    <location>
        <begin position="263"/>
        <end position="398"/>
    </location>
</feature>
<dbReference type="EMBL" id="CP000133">
    <property type="protein sequence ID" value="ABC92145.1"/>
    <property type="molecule type" value="Genomic_DNA"/>
</dbReference>
<dbReference type="InterPro" id="IPR050194">
    <property type="entry name" value="Glycosyltransferase_grp1"/>
</dbReference>
<keyword evidence="4" id="KW-1185">Reference proteome</keyword>
<reference evidence="3 4" key="1">
    <citation type="journal article" date="2006" name="Proc. Natl. Acad. Sci. U.S.A.">
        <title>The partitioned Rhizobium etli genome: genetic and metabolic redundancy in seven interacting replicons.</title>
        <authorList>
            <person name="Gonzalez V."/>
            <person name="Santamaria R.I."/>
            <person name="Bustos P."/>
            <person name="Hernandez-Gonzalez I."/>
            <person name="Medrano-Soto A."/>
            <person name="Moreno-Hagelsieb G."/>
            <person name="Janga S.C."/>
            <person name="Ramirez M.A."/>
            <person name="Jimenez-Jacinto V."/>
            <person name="Collado-Vides J."/>
            <person name="Davila G."/>
        </authorList>
    </citation>
    <scope>NUCLEOTIDE SEQUENCE [LARGE SCALE GENOMIC DNA]</scope>
    <source>
        <strain evidence="4">ATCC 51251 / DSM 11541 / JCM 21823 / NBRC 15573 / CFN 42</strain>
    </source>
</reference>
<evidence type="ECO:0000259" key="1">
    <source>
        <dbReference type="Pfam" id="PF00534"/>
    </source>
</evidence>
<dbReference type="Gene3D" id="3.40.50.2000">
    <property type="entry name" value="Glycogen Phosphorylase B"/>
    <property type="match status" value="2"/>
</dbReference>
<dbReference type="CDD" id="cd03804">
    <property type="entry name" value="GT4_WbaZ-like"/>
    <property type="match status" value="1"/>
</dbReference>
<dbReference type="AlphaFoldDB" id="Q2K4U1"/>
<protein>
    <submittedName>
        <fullName evidence="3">Probable glycosyltransferase protein</fullName>
    </submittedName>
</protein>
<dbReference type="InterPro" id="IPR028098">
    <property type="entry name" value="Glyco_trans_4-like_N"/>
</dbReference>
<evidence type="ECO:0000313" key="4">
    <source>
        <dbReference type="Proteomes" id="UP000001936"/>
    </source>
</evidence>
<dbReference type="PANTHER" id="PTHR45947">
    <property type="entry name" value="SULFOQUINOVOSYL TRANSFERASE SQD2"/>
    <property type="match status" value="1"/>
</dbReference>
<accession>Q2K4U1</accession>
<dbReference type="eggNOG" id="COG0438">
    <property type="taxonomic scope" value="Bacteria"/>
</dbReference>
<dbReference type="Pfam" id="PF00534">
    <property type="entry name" value="Glycos_transf_1"/>
    <property type="match status" value="1"/>
</dbReference>
<dbReference type="InterPro" id="IPR001296">
    <property type="entry name" value="Glyco_trans_1"/>
</dbReference>
<proteinExistence type="predicted"/>
<dbReference type="Pfam" id="PF13439">
    <property type="entry name" value="Glyco_transf_4"/>
    <property type="match status" value="1"/>
</dbReference>
<gene>
    <name evidence="3" type="ordered locus">RHE_CH03382</name>
</gene>